<feature type="region of interest" description="Disordered" evidence="1">
    <location>
        <begin position="1"/>
        <end position="82"/>
    </location>
</feature>
<accession>A0A382SZW0</accession>
<feature type="compositionally biased region" description="Basic residues" evidence="1">
    <location>
        <begin position="56"/>
        <end position="70"/>
    </location>
</feature>
<sequence>EPVPNVGLHPLYHHGQDFGWHGADPGRPGYDLFESAAPCPHPDGHRRRCGHDGPGHGHHHPHQRRVRHDRRGRDPIDGRQRL</sequence>
<gene>
    <name evidence="2" type="ORF">METZ01_LOCUS368117</name>
</gene>
<name>A0A382SZW0_9ZZZZ</name>
<evidence type="ECO:0000313" key="2">
    <source>
        <dbReference type="EMBL" id="SVD15263.1"/>
    </source>
</evidence>
<feature type="non-terminal residue" evidence="2">
    <location>
        <position position="82"/>
    </location>
</feature>
<reference evidence="2" key="1">
    <citation type="submission" date="2018-05" db="EMBL/GenBank/DDBJ databases">
        <authorList>
            <person name="Lanie J.A."/>
            <person name="Ng W.-L."/>
            <person name="Kazmierczak K.M."/>
            <person name="Andrzejewski T.M."/>
            <person name="Davidsen T.M."/>
            <person name="Wayne K.J."/>
            <person name="Tettelin H."/>
            <person name="Glass J.I."/>
            <person name="Rusch D."/>
            <person name="Podicherti R."/>
            <person name="Tsui H.-C.T."/>
            <person name="Winkler M.E."/>
        </authorList>
    </citation>
    <scope>NUCLEOTIDE SEQUENCE</scope>
</reference>
<protein>
    <submittedName>
        <fullName evidence="2">Uncharacterized protein</fullName>
    </submittedName>
</protein>
<feature type="non-terminal residue" evidence="2">
    <location>
        <position position="1"/>
    </location>
</feature>
<proteinExistence type="predicted"/>
<organism evidence="2">
    <name type="scientific">marine metagenome</name>
    <dbReference type="NCBI Taxonomy" id="408172"/>
    <lineage>
        <taxon>unclassified sequences</taxon>
        <taxon>metagenomes</taxon>
        <taxon>ecological metagenomes</taxon>
    </lineage>
</organism>
<dbReference type="AlphaFoldDB" id="A0A382SZW0"/>
<evidence type="ECO:0000256" key="1">
    <source>
        <dbReference type="SAM" id="MobiDB-lite"/>
    </source>
</evidence>
<feature type="compositionally biased region" description="Basic and acidic residues" evidence="1">
    <location>
        <begin position="71"/>
        <end position="82"/>
    </location>
</feature>
<dbReference type="EMBL" id="UINC01132755">
    <property type="protein sequence ID" value="SVD15263.1"/>
    <property type="molecule type" value="Genomic_DNA"/>
</dbReference>